<evidence type="ECO:0000256" key="1">
    <source>
        <dbReference type="SAM" id="MobiDB-lite"/>
    </source>
</evidence>
<proteinExistence type="predicted"/>
<dbReference type="VEuPathDB" id="VectorBase:AMIN004431"/>
<dbReference type="Proteomes" id="UP000075920">
    <property type="component" value="Unassembled WGS sequence"/>
</dbReference>
<dbReference type="AlphaFoldDB" id="A0A182W271"/>
<reference evidence="4" key="1">
    <citation type="submission" date="2013-03" db="EMBL/GenBank/DDBJ databases">
        <title>The Genome Sequence of Anopheles minimus MINIMUS1.</title>
        <authorList>
            <consortium name="The Broad Institute Genomics Platform"/>
            <person name="Neafsey D.E."/>
            <person name="Walton C."/>
            <person name="Walker B."/>
            <person name="Young S.K."/>
            <person name="Zeng Q."/>
            <person name="Gargeya S."/>
            <person name="Fitzgerald M."/>
            <person name="Haas B."/>
            <person name="Abouelleil A."/>
            <person name="Allen A.W."/>
            <person name="Alvarado L."/>
            <person name="Arachchi H.M."/>
            <person name="Berlin A.M."/>
            <person name="Chapman S.B."/>
            <person name="Gainer-Dewar J."/>
            <person name="Goldberg J."/>
            <person name="Griggs A."/>
            <person name="Gujja S."/>
            <person name="Hansen M."/>
            <person name="Howarth C."/>
            <person name="Imamovic A."/>
            <person name="Ireland A."/>
            <person name="Larimer J."/>
            <person name="McCowan C."/>
            <person name="Murphy C."/>
            <person name="Pearson M."/>
            <person name="Poon T.W."/>
            <person name="Priest M."/>
            <person name="Roberts A."/>
            <person name="Saif S."/>
            <person name="Shea T."/>
            <person name="Sisk P."/>
            <person name="Sykes S."/>
            <person name="Wortman J."/>
            <person name="Nusbaum C."/>
            <person name="Birren B."/>
        </authorList>
    </citation>
    <scope>NUCLEOTIDE SEQUENCE [LARGE SCALE GENOMIC DNA]</scope>
    <source>
        <strain evidence="4">MINIMUS1</strain>
    </source>
</reference>
<keyword evidence="2" id="KW-0472">Membrane</keyword>
<dbReference type="EnsemblMetazoa" id="AMIN004431-RA">
    <property type="protein sequence ID" value="AMIN004431-PA"/>
    <property type="gene ID" value="AMIN004431"/>
</dbReference>
<feature type="transmembrane region" description="Helical" evidence="2">
    <location>
        <begin position="102"/>
        <end position="125"/>
    </location>
</feature>
<reference evidence="3" key="2">
    <citation type="submission" date="2020-05" db="UniProtKB">
        <authorList>
            <consortium name="EnsemblMetazoa"/>
        </authorList>
    </citation>
    <scope>IDENTIFICATION</scope>
    <source>
        <strain evidence="3">MINIMUS1</strain>
    </source>
</reference>
<sequence length="222" mass="24439">MAHVTKRACHLLRYVKHRAQNPTPEAGPFVRSVRPSRLETDPPNNGNDHWNEVDRDTPSHTSLLGSYFLRAASWARISAAVIGRFSFLPSVGVVLLGSVVPLVAVGGVVPFSAILPTAAPSVTIIRIRPRIDHEQAGFVRYGFDQFDHLLVRFGRDVLTVHFDDAIALPETGRFCRRCVIHLANVLPGTTFFGVQVKPVPIEIRPLYHMAQPGLILRCGGAV</sequence>
<keyword evidence="2" id="KW-0812">Transmembrane</keyword>
<name>A0A182W271_9DIPT</name>
<evidence type="ECO:0000256" key="2">
    <source>
        <dbReference type="SAM" id="Phobius"/>
    </source>
</evidence>
<protein>
    <submittedName>
        <fullName evidence="3">Uncharacterized protein</fullName>
    </submittedName>
</protein>
<organism evidence="3 4">
    <name type="scientific">Anopheles minimus</name>
    <dbReference type="NCBI Taxonomy" id="112268"/>
    <lineage>
        <taxon>Eukaryota</taxon>
        <taxon>Metazoa</taxon>
        <taxon>Ecdysozoa</taxon>
        <taxon>Arthropoda</taxon>
        <taxon>Hexapoda</taxon>
        <taxon>Insecta</taxon>
        <taxon>Pterygota</taxon>
        <taxon>Neoptera</taxon>
        <taxon>Endopterygota</taxon>
        <taxon>Diptera</taxon>
        <taxon>Nematocera</taxon>
        <taxon>Culicoidea</taxon>
        <taxon>Culicidae</taxon>
        <taxon>Anophelinae</taxon>
        <taxon>Anopheles</taxon>
    </lineage>
</organism>
<feature type="region of interest" description="Disordered" evidence="1">
    <location>
        <begin position="22"/>
        <end position="55"/>
    </location>
</feature>
<keyword evidence="2" id="KW-1133">Transmembrane helix</keyword>
<evidence type="ECO:0000313" key="3">
    <source>
        <dbReference type="EnsemblMetazoa" id="AMIN004431-PA"/>
    </source>
</evidence>
<feature type="transmembrane region" description="Helical" evidence="2">
    <location>
        <begin position="77"/>
        <end position="96"/>
    </location>
</feature>
<accession>A0A182W271</accession>
<keyword evidence="4" id="KW-1185">Reference proteome</keyword>
<evidence type="ECO:0000313" key="4">
    <source>
        <dbReference type="Proteomes" id="UP000075920"/>
    </source>
</evidence>